<dbReference type="OrthoDB" id="823504at2759"/>
<feature type="signal peptide" evidence="2">
    <location>
        <begin position="1"/>
        <end position="16"/>
    </location>
</feature>
<reference evidence="3" key="1">
    <citation type="submission" date="2020-05" db="UniProtKB">
        <authorList>
            <consortium name="EnsemblMetazoa"/>
        </authorList>
    </citation>
    <scope>IDENTIFICATION</scope>
    <source>
        <strain evidence="3">Aabys</strain>
    </source>
</reference>
<dbReference type="SUPFAM" id="SSF48113">
    <property type="entry name" value="Heme-dependent peroxidases"/>
    <property type="match status" value="1"/>
</dbReference>
<dbReference type="PRINTS" id="PR00457">
    <property type="entry name" value="ANPEROXIDASE"/>
</dbReference>
<dbReference type="Gene3D" id="1.10.640.10">
    <property type="entry name" value="Haem peroxidase domain superfamily, animal type"/>
    <property type="match status" value="1"/>
</dbReference>
<feature type="chain" id="PRO_5044560263" description="Animal heme peroxidase" evidence="2">
    <location>
        <begin position="17"/>
        <end position="684"/>
    </location>
</feature>
<protein>
    <recommendedName>
        <fullName evidence="4">Animal heme peroxidase</fullName>
    </recommendedName>
</protein>
<dbReference type="PANTHER" id="PTHR11475:SF125">
    <property type="entry name" value="GH11385P"/>
    <property type="match status" value="1"/>
</dbReference>
<dbReference type="PROSITE" id="PS50292">
    <property type="entry name" value="PEROXIDASE_3"/>
    <property type="match status" value="1"/>
</dbReference>
<dbReference type="PANTHER" id="PTHR11475">
    <property type="entry name" value="OXIDASE/PEROXIDASE"/>
    <property type="match status" value="1"/>
</dbReference>
<dbReference type="Pfam" id="PF03098">
    <property type="entry name" value="An_peroxidase"/>
    <property type="match status" value="1"/>
</dbReference>
<sequence length="684" mass="78288">MKISIILFLRIAFVLGFVNFKYDPIVITKAELDAVKSISENEWLDFVRRGIESDNQEKSLELNLYNANVTVQNGTISHAQLLDTLPNEEALRDSEVADKILKTSLYIYNSKCAPNGLSGERCEVILSDKDLPQSSDLRMECERVVENRRDAHYPFRRLLPRHYTDGFYNMYSENLPKPLSISKELCENAIEKKPVGRNDLTLAVVQWAQFISSDLSKTVVTSMSNGASIECCSNQNYRIQPRHYHPACAPLLRENSNNRYGVATCLNYVRSALAVGNSCTFGAPEQLNQATATLDMSPLYGFTESARRRVRLFKNGLLKSTNEERVGESLLPLVTTEAHHFCAHRQNNSTTCFMSGDSRVNSNPFSITLYTIFMRNHNHLAMELKKAHPQWNDEKLFQYAKTINIDTYQKIVFKEWLVKVLGKGMANEIEKEQQKSHRDKAEPRIEVSNEYAIAASRFYLSMMPNALQKTSTLGNETPTDIFTLKDQLYNTNISYTSQKLDEILDALLWQRTMRMDNSYVDSLVSNSTKRPTHSDALAFDIQRGRDHGLQPYYKYLEVCSNVKISQWNDLRQFIENEDIEKLKTVYRNWQDIDLIVGGISEIPAKDAAVGPTFQCIIAEQFAQISQQDPNKIDAYNDEINLINYKSMTGAELICRNSNLKSVRMDIFEISEKYLTLNCNENKSY</sequence>
<accession>A0A1I8MF21</accession>
<gene>
    <name evidence="3" type="primary">101899471</name>
</gene>
<organism evidence="3">
    <name type="scientific">Musca domestica</name>
    <name type="common">House fly</name>
    <dbReference type="NCBI Taxonomy" id="7370"/>
    <lineage>
        <taxon>Eukaryota</taxon>
        <taxon>Metazoa</taxon>
        <taxon>Ecdysozoa</taxon>
        <taxon>Arthropoda</taxon>
        <taxon>Hexapoda</taxon>
        <taxon>Insecta</taxon>
        <taxon>Pterygota</taxon>
        <taxon>Neoptera</taxon>
        <taxon>Endopterygota</taxon>
        <taxon>Diptera</taxon>
        <taxon>Brachycera</taxon>
        <taxon>Muscomorpha</taxon>
        <taxon>Muscoidea</taxon>
        <taxon>Muscidae</taxon>
        <taxon>Musca</taxon>
    </lineage>
</organism>
<dbReference type="GO" id="GO:0004601">
    <property type="term" value="F:peroxidase activity"/>
    <property type="evidence" value="ECO:0007669"/>
    <property type="project" value="UniProtKB-KW"/>
</dbReference>
<proteinExistence type="predicted"/>
<dbReference type="InterPro" id="IPR010255">
    <property type="entry name" value="Haem_peroxidase_sf"/>
</dbReference>
<dbReference type="EnsemblMetazoa" id="MDOA004245-RB">
    <property type="protein sequence ID" value="MDOA004245-PB"/>
    <property type="gene ID" value="MDOA004245"/>
</dbReference>
<evidence type="ECO:0000313" key="3">
    <source>
        <dbReference type="EnsemblMetazoa" id="MDOA004245-PB"/>
    </source>
</evidence>
<dbReference type="GO" id="GO:0020037">
    <property type="term" value="F:heme binding"/>
    <property type="evidence" value="ECO:0007669"/>
    <property type="project" value="InterPro"/>
</dbReference>
<keyword evidence="1" id="KW-0575">Peroxidase</keyword>
<keyword evidence="1" id="KW-0560">Oxidoreductase</keyword>
<dbReference type="InterPro" id="IPR019791">
    <property type="entry name" value="Haem_peroxidase_animal"/>
</dbReference>
<evidence type="ECO:0000256" key="2">
    <source>
        <dbReference type="SAM" id="SignalP"/>
    </source>
</evidence>
<dbReference type="VEuPathDB" id="VectorBase:MDOA004245"/>
<dbReference type="GO" id="GO:0006979">
    <property type="term" value="P:response to oxidative stress"/>
    <property type="evidence" value="ECO:0007669"/>
    <property type="project" value="InterPro"/>
</dbReference>
<keyword evidence="2" id="KW-0732">Signal</keyword>
<name>A0A1I8MF21_MUSDO</name>
<evidence type="ECO:0000256" key="1">
    <source>
        <dbReference type="ARBA" id="ARBA00022559"/>
    </source>
</evidence>
<dbReference type="InterPro" id="IPR037120">
    <property type="entry name" value="Haem_peroxidase_sf_animal"/>
</dbReference>
<dbReference type="VEuPathDB" id="VectorBase:MDOMA2_003013"/>
<dbReference type="AlphaFoldDB" id="A0A1I8MF21"/>
<evidence type="ECO:0008006" key="4">
    <source>
        <dbReference type="Google" id="ProtNLM"/>
    </source>
</evidence>